<keyword evidence="1 4" id="KW-0808">Transferase</keyword>
<dbReference type="PANTHER" id="PTHR43072">
    <property type="entry name" value="N-ACETYLTRANSFERASE"/>
    <property type="match status" value="1"/>
</dbReference>
<geneLocation type="plasmid" evidence="4 5">
    <name>unnamed2</name>
</geneLocation>
<dbReference type="InterPro" id="IPR000182">
    <property type="entry name" value="GNAT_dom"/>
</dbReference>
<dbReference type="AlphaFoldDB" id="A0A3B7R0V0"/>
<dbReference type="Pfam" id="PF00583">
    <property type="entry name" value="Acetyltransf_1"/>
    <property type="match status" value="1"/>
</dbReference>
<dbReference type="PROSITE" id="PS51186">
    <property type="entry name" value="GNAT"/>
    <property type="match status" value="1"/>
</dbReference>
<proteinExistence type="predicted"/>
<reference evidence="4 5" key="1">
    <citation type="submission" date="2018-09" db="EMBL/GenBank/DDBJ databases">
        <title>Hymenobacter medium sp. nov., isolated from R2A medium.</title>
        <authorList>
            <person name="Yingchao G."/>
        </authorList>
    </citation>
    <scope>NUCLEOTIDE SEQUENCE [LARGE SCALE GENOMIC DNA]</scope>
    <source>
        <strain evidence="5">sh-6</strain>
        <plasmid evidence="4 5">unnamed2</plasmid>
    </source>
</reference>
<evidence type="ECO:0000313" key="5">
    <source>
        <dbReference type="Proteomes" id="UP000262802"/>
    </source>
</evidence>
<organism evidence="4 5">
    <name type="scientific">Hymenobacter oligotrophus</name>
    <dbReference type="NCBI Taxonomy" id="2319843"/>
    <lineage>
        <taxon>Bacteria</taxon>
        <taxon>Pseudomonadati</taxon>
        <taxon>Bacteroidota</taxon>
        <taxon>Cytophagia</taxon>
        <taxon>Cytophagales</taxon>
        <taxon>Hymenobacteraceae</taxon>
        <taxon>Hymenobacter</taxon>
    </lineage>
</organism>
<evidence type="ECO:0000256" key="1">
    <source>
        <dbReference type="ARBA" id="ARBA00022679"/>
    </source>
</evidence>
<name>A0A3B7R0V0_9BACT</name>
<dbReference type="PANTHER" id="PTHR43072:SF23">
    <property type="entry name" value="UPF0039 PROTEIN C11D3.02C"/>
    <property type="match status" value="1"/>
</dbReference>
<feature type="domain" description="N-acetyltransferase" evidence="3">
    <location>
        <begin position="1"/>
        <end position="155"/>
    </location>
</feature>
<dbReference type="GO" id="GO:0016747">
    <property type="term" value="F:acyltransferase activity, transferring groups other than amino-acyl groups"/>
    <property type="evidence" value="ECO:0007669"/>
    <property type="project" value="InterPro"/>
</dbReference>
<gene>
    <name evidence="4" type="ORF">D3Y59_17895</name>
</gene>
<dbReference type="InterPro" id="IPR016181">
    <property type="entry name" value="Acyl_CoA_acyltransferase"/>
</dbReference>
<dbReference type="Proteomes" id="UP000262802">
    <property type="component" value="Plasmid unnamed2"/>
</dbReference>
<protein>
    <submittedName>
        <fullName evidence="4">N-acetyltransferase family protein</fullName>
    </submittedName>
</protein>
<dbReference type="CDD" id="cd04301">
    <property type="entry name" value="NAT_SF"/>
    <property type="match status" value="1"/>
</dbReference>
<dbReference type="OrthoDB" id="9799096at2"/>
<keyword evidence="5" id="KW-1185">Reference proteome</keyword>
<keyword evidence="4" id="KW-0614">Plasmid</keyword>
<accession>A0A3B7R0V0</accession>
<dbReference type="EMBL" id="CP032319">
    <property type="protein sequence ID" value="AYA39058.1"/>
    <property type="molecule type" value="Genomic_DNA"/>
</dbReference>
<sequence>MTLQPFAPAHWPAAKAIYEAGIATGNATFATSAPSWEEWDRGHLPHSRLVALDDNGQVLGWAALSPVSSRCVYGGVGEVSVYVADAARGRGVGRQLLAALVRESEQHDMWTLQAGIFPENETSVRLHEATGFRLVGRRERIGKMGGQWRDTLLLERRSAEVGLT</sequence>
<dbReference type="KEGG" id="hyh:D3Y59_17895"/>
<evidence type="ECO:0000256" key="2">
    <source>
        <dbReference type="ARBA" id="ARBA00023315"/>
    </source>
</evidence>
<evidence type="ECO:0000313" key="4">
    <source>
        <dbReference type="EMBL" id="AYA39058.1"/>
    </source>
</evidence>
<keyword evidence="2" id="KW-0012">Acyltransferase</keyword>
<evidence type="ECO:0000259" key="3">
    <source>
        <dbReference type="PROSITE" id="PS51186"/>
    </source>
</evidence>
<dbReference type="SUPFAM" id="SSF55729">
    <property type="entry name" value="Acyl-CoA N-acyltransferases (Nat)"/>
    <property type="match status" value="1"/>
</dbReference>
<dbReference type="Gene3D" id="3.40.630.30">
    <property type="match status" value="1"/>
</dbReference>